<dbReference type="AlphaFoldDB" id="A0A834WAS7"/>
<organism evidence="1 2">
    <name type="scientific">Senna tora</name>
    <dbReference type="NCBI Taxonomy" id="362788"/>
    <lineage>
        <taxon>Eukaryota</taxon>
        <taxon>Viridiplantae</taxon>
        <taxon>Streptophyta</taxon>
        <taxon>Embryophyta</taxon>
        <taxon>Tracheophyta</taxon>
        <taxon>Spermatophyta</taxon>
        <taxon>Magnoliopsida</taxon>
        <taxon>eudicotyledons</taxon>
        <taxon>Gunneridae</taxon>
        <taxon>Pentapetalae</taxon>
        <taxon>rosids</taxon>
        <taxon>fabids</taxon>
        <taxon>Fabales</taxon>
        <taxon>Fabaceae</taxon>
        <taxon>Caesalpinioideae</taxon>
        <taxon>Cassia clade</taxon>
        <taxon>Senna</taxon>
    </lineage>
</organism>
<gene>
    <name evidence="1" type="ORF">G2W53_033187</name>
</gene>
<sequence>MAMDMAVIFVAELMNELLVGGMHHFAPANSKGFTIFPMGYGHSVTWSNGVSVVMYCHTVQSAFLVPIFPSLSLLSHLSLSLVAEEAPQDPVDFEAHISDLEAPRCSSPMVSLHWQIILWTKREKRLLMRTALAFKMCRFLYTFR</sequence>
<dbReference type="EMBL" id="JAAIUW010000010">
    <property type="protein sequence ID" value="KAF7812211.1"/>
    <property type="molecule type" value="Genomic_DNA"/>
</dbReference>
<protein>
    <submittedName>
        <fullName evidence="1">Uncharacterized protein</fullName>
    </submittedName>
</protein>
<accession>A0A834WAS7</accession>
<dbReference type="Proteomes" id="UP000634136">
    <property type="component" value="Unassembled WGS sequence"/>
</dbReference>
<evidence type="ECO:0000313" key="1">
    <source>
        <dbReference type="EMBL" id="KAF7812211.1"/>
    </source>
</evidence>
<evidence type="ECO:0000313" key="2">
    <source>
        <dbReference type="Proteomes" id="UP000634136"/>
    </source>
</evidence>
<keyword evidence="2" id="KW-1185">Reference proteome</keyword>
<comment type="caution">
    <text evidence="1">The sequence shown here is derived from an EMBL/GenBank/DDBJ whole genome shotgun (WGS) entry which is preliminary data.</text>
</comment>
<proteinExistence type="predicted"/>
<reference evidence="1" key="1">
    <citation type="submission" date="2020-09" db="EMBL/GenBank/DDBJ databases">
        <title>Genome-Enabled Discovery of Anthraquinone Biosynthesis in Senna tora.</title>
        <authorList>
            <person name="Kang S.-H."/>
            <person name="Pandey R.P."/>
            <person name="Lee C.-M."/>
            <person name="Sim J.-S."/>
            <person name="Jeong J.-T."/>
            <person name="Choi B.-S."/>
            <person name="Jung M."/>
            <person name="Ginzburg D."/>
            <person name="Zhao K."/>
            <person name="Won S.Y."/>
            <person name="Oh T.-J."/>
            <person name="Yu Y."/>
            <person name="Kim N.-H."/>
            <person name="Lee O.R."/>
            <person name="Lee T.-H."/>
            <person name="Bashyal P."/>
            <person name="Kim T.-S."/>
            <person name="Lee W.-H."/>
            <person name="Kawkins C."/>
            <person name="Kim C.-K."/>
            <person name="Kim J.S."/>
            <person name="Ahn B.O."/>
            <person name="Rhee S.Y."/>
            <person name="Sohng J.K."/>
        </authorList>
    </citation>
    <scope>NUCLEOTIDE SEQUENCE</scope>
    <source>
        <tissue evidence="1">Leaf</tissue>
    </source>
</reference>
<name>A0A834WAS7_9FABA</name>